<dbReference type="RefSeq" id="WP_115578927.1">
    <property type="nucleotide sequence ID" value="NZ_NXLX01000007.1"/>
</dbReference>
<dbReference type="OrthoDB" id="5372592at2"/>
<proteinExistence type="predicted"/>
<sequence length="199" mass="23429">MSLNNHPKKRILIQKGFKAFEIEEYSKAMQFFSDALRLDAEDLEAKIGLLLSDMINDFPKETQGFYELYKTMIANNPRSLRKKIQQSILDSIIAFDQGIEKISAVFCEDNEQKIDEINGILYSDFKQMCENSSFKEVFENLIFSTKIIFTKKEDFYDFLETLLENNFVDFCLQYIENMKEASLYDLRIKDILQRAVQKL</sequence>
<accession>A0A3D8J958</accession>
<evidence type="ECO:0000313" key="3">
    <source>
        <dbReference type="Proteomes" id="UP000256695"/>
    </source>
</evidence>
<dbReference type="AlphaFoldDB" id="A0A3D8J958"/>
<organism evidence="2 3">
    <name type="scientific">Helicobacter anseris</name>
    <dbReference type="NCBI Taxonomy" id="375926"/>
    <lineage>
        <taxon>Bacteria</taxon>
        <taxon>Pseudomonadati</taxon>
        <taxon>Campylobacterota</taxon>
        <taxon>Epsilonproteobacteria</taxon>
        <taxon>Campylobacterales</taxon>
        <taxon>Helicobacteraceae</taxon>
        <taxon>Helicobacter</taxon>
    </lineage>
</organism>
<dbReference type="GO" id="GO:0016301">
    <property type="term" value="F:kinase activity"/>
    <property type="evidence" value="ECO:0007669"/>
    <property type="project" value="UniProtKB-KW"/>
</dbReference>
<dbReference type="EMBL" id="NXLX01000007">
    <property type="protein sequence ID" value="RDU73962.1"/>
    <property type="molecule type" value="Genomic_DNA"/>
</dbReference>
<evidence type="ECO:0000313" key="2">
    <source>
        <dbReference type="EMBL" id="RDU73962.1"/>
    </source>
</evidence>
<dbReference type="InterPro" id="IPR019734">
    <property type="entry name" value="TPR_rpt"/>
</dbReference>
<comment type="caution">
    <text evidence="2">The sequence shown here is derived from an EMBL/GenBank/DDBJ whole genome shotgun (WGS) entry which is preliminary data.</text>
</comment>
<gene>
    <name evidence="2" type="ORF">CQA57_03895</name>
</gene>
<keyword evidence="2" id="KW-0808">Transferase</keyword>
<dbReference type="PROSITE" id="PS50005">
    <property type="entry name" value="TPR"/>
    <property type="match status" value="1"/>
</dbReference>
<evidence type="ECO:0000256" key="1">
    <source>
        <dbReference type="PROSITE-ProRule" id="PRU00339"/>
    </source>
</evidence>
<protein>
    <submittedName>
        <fullName evidence="2">Histidine kinase</fullName>
    </submittedName>
</protein>
<keyword evidence="2" id="KW-0418">Kinase</keyword>
<keyword evidence="1" id="KW-0802">TPR repeat</keyword>
<name>A0A3D8J958_9HELI</name>
<reference evidence="2 3" key="1">
    <citation type="submission" date="2018-04" db="EMBL/GenBank/DDBJ databases">
        <title>Novel Campyloabacter and Helicobacter Species and Strains.</title>
        <authorList>
            <person name="Mannion A.J."/>
            <person name="Shen Z."/>
            <person name="Fox J.G."/>
        </authorList>
    </citation>
    <scope>NUCLEOTIDE SEQUENCE [LARGE SCALE GENOMIC DNA]</scope>
    <source>
        <strain evidence="2 3">MIT 04-9362</strain>
    </source>
</reference>
<feature type="repeat" description="TPR" evidence="1">
    <location>
        <begin position="9"/>
        <end position="42"/>
    </location>
</feature>
<dbReference type="Proteomes" id="UP000256695">
    <property type="component" value="Unassembled WGS sequence"/>
</dbReference>
<keyword evidence="3" id="KW-1185">Reference proteome</keyword>